<dbReference type="GO" id="GO:0006487">
    <property type="term" value="P:protein N-linked glycosylation"/>
    <property type="evidence" value="ECO:0007669"/>
    <property type="project" value="TreeGrafter"/>
</dbReference>
<protein>
    <recommendedName>
        <fullName evidence="11">Alpha-1,3-glucosyltransferase</fullName>
        <ecNumber evidence="11">2.4.1.-</ecNumber>
    </recommendedName>
</protein>
<feature type="transmembrane region" description="Helical" evidence="11">
    <location>
        <begin position="175"/>
        <end position="203"/>
    </location>
</feature>
<dbReference type="GO" id="GO:0042283">
    <property type="term" value="F:dolichyl pyrophosphate Glc1Man9GlcNAc2 alpha-1,3-glucosyltransferase activity"/>
    <property type="evidence" value="ECO:0007669"/>
    <property type="project" value="UniProtKB-EC"/>
</dbReference>
<dbReference type="PANTHER" id="PTHR12413">
    <property type="entry name" value="DOLICHYL GLYCOSYLTRANSFERASE"/>
    <property type="match status" value="1"/>
</dbReference>
<comment type="similarity">
    <text evidence="3 11">Belongs to the ALG6/ALG8 glucosyltransferase family.</text>
</comment>
<keyword evidence="9 11" id="KW-0472">Membrane</keyword>
<comment type="subcellular location">
    <subcellularLocation>
        <location evidence="1 11">Endoplasmic reticulum membrane</location>
        <topology evidence="1 11">Multi-pass membrane protein</topology>
    </subcellularLocation>
</comment>
<keyword evidence="8 11" id="KW-1133">Transmembrane helix</keyword>
<evidence type="ECO:0000313" key="12">
    <source>
        <dbReference type="EMBL" id="PVV04615.1"/>
    </source>
</evidence>
<evidence type="ECO:0000256" key="1">
    <source>
        <dbReference type="ARBA" id="ARBA00004477"/>
    </source>
</evidence>
<dbReference type="AlphaFoldDB" id="A0A2T9ZJ42"/>
<feature type="transmembrane region" description="Helical" evidence="11">
    <location>
        <begin position="258"/>
        <end position="280"/>
    </location>
</feature>
<evidence type="ECO:0000256" key="5">
    <source>
        <dbReference type="ARBA" id="ARBA00022679"/>
    </source>
</evidence>
<feature type="transmembrane region" description="Helical" evidence="11">
    <location>
        <begin position="315"/>
        <end position="333"/>
    </location>
</feature>
<feature type="transmembrane region" description="Helical" evidence="11">
    <location>
        <begin position="7"/>
        <end position="28"/>
    </location>
</feature>
<evidence type="ECO:0000256" key="8">
    <source>
        <dbReference type="ARBA" id="ARBA00022989"/>
    </source>
</evidence>
<dbReference type="GO" id="GO:0005789">
    <property type="term" value="C:endoplasmic reticulum membrane"/>
    <property type="evidence" value="ECO:0007669"/>
    <property type="project" value="UniProtKB-SubCell"/>
</dbReference>
<dbReference type="Pfam" id="PF03155">
    <property type="entry name" value="Alg6_Alg8"/>
    <property type="match status" value="1"/>
</dbReference>
<comment type="caution">
    <text evidence="12">The sequence shown here is derived from an EMBL/GenBank/DDBJ whole genome shotgun (WGS) entry which is preliminary data.</text>
</comment>
<keyword evidence="6 11" id="KW-0812">Transmembrane</keyword>
<name>A0A2T9ZJ42_9FUNG</name>
<feature type="transmembrane region" description="Helical" evidence="11">
    <location>
        <begin position="339"/>
        <end position="356"/>
    </location>
</feature>
<evidence type="ECO:0000256" key="4">
    <source>
        <dbReference type="ARBA" id="ARBA00022676"/>
    </source>
</evidence>
<feature type="transmembrane region" description="Helical" evidence="11">
    <location>
        <begin position="215"/>
        <end position="238"/>
    </location>
</feature>
<evidence type="ECO:0000256" key="11">
    <source>
        <dbReference type="RuleBase" id="RU363110"/>
    </source>
</evidence>
<keyword evidence="5 11" id="KW-0808">Transferase</keyword>
<evidence type="ECO:0000313" key="13">
    <source>
        <dbReference type="Proteomes" id="UP000245609"/>
    </source>
</evidence>
<evidence type="ECO:0000256" key="9">
    <source>
        <dbReference type="ARBA" id="ARBA00023136"/>
    </source>
</evidence>
<feature type="transmembrane region" description="Helical" evidence="11">
    <location>
        <begin position="66"/>
        <end position="86"/>
    </location>
</feature>
<dbReference type="OrthoDB" id="1689333at2759"/>
<proteinExistence type="inferred from homology"/>
<evidence type="ECO:0000256" key="2">
    <source>
        <dbReference type="ARBA" id="ARBA00004922"/>
    </source>
</evidence>
<reference evidence="12 13" key="1">
    <citation type="journal article" date="2018" name="MBio">
        <title>Comparative Genomics Reveals the Core Gene Toolbox for the Fungus-Insect Symbiosis.</title>
        <authorList>
            <person name="Wang Y."/>
            <person name="Stata M."/>
            <person name="Wang W."/>
            <person name="Stajich J.E."/>
            <person name="White M.M."/>
            <person name="Moncalvo J.M."/>
        </authorList>
    </citation>
    <scope>NUCLEOTIDE SEQUENCE [LARGE SCALE GENOMIC DNA]</scope>
    <source>
        <strain evidence="12 13">SC-DP-2</strain>
    </source>
</reference>
<feature type="transmembrane region" description="Helical" evidence="11">
    <location>
        <begin position="127"/>
        <end position="146"/>
    </location>
</feature>
<sequence length="385" mass="44627">MANLKNSVWIVSLFAVSLVFKVLLFPSYHSTDFEVHRNWLSITKNLNISQWYFEDTSEWTLDYPPFFAWFEYILSQLVFLIDPNVVKLENLNYDTQSCVYVHRSTVILSELILFWALIRFANIHKNSISSIIISALVFLSPGFLIVDHVHFQYNGFLFGILIWSINFALENKDFASAALFAILLNFKHIFVYIAPAYFVYFLSRSLKKPTYLQSLSYLIKIGFCVISITLISFGPFIYMNQMKQVLSRLFPFKRGLTHAYWAPNFWALYTVADRVLIFIYNAFGKMGISSEIASNTRGIVGNTNFGVLYDIKPSWTFIITILSQIPFLLKLWANPVPNTLVWAISGCGLSSFLFGWHVHEKAVLLFLIPLWYLVSYPFPFTSYFL</sequence>
<feature type="transmembrane region" description="Helical" evidence="11">
    <location>
        <begin position="98"/>
        <end position="121"/>
    </location>
</feature>
<evidence type="ECO:0000256" key="7">
    <source>
        <dbReference type="ARBA" id="ARBA00022824"/>
    </source>
</evidence>
<comment type="pathway">
    <text evidence="2 11">Protein modification; protein glycosylation.</text>
</comment>
<keyword evidence="13" id="KW-1185">Reference proteome</keyword>
<evidence type="ECO:0000256" key="6">
    <source>
        <dbReference type="ARBA" id="ARBA00022692"/>
    </source>
</evidence>
<dbReference type="EC" id="2.4.1.-" evidence="11"/>
<feature type="transmembrane region" description="Helical" evidence="11">
    <location>
        <begin position="363"/>
        <end position="384"/>
    </location>
</feature>
<accession>A0A2T9ZJ42</accession>
<feature type="transmembrane region" description="Helical" evidence="11">
    <location>
        <begin position="153"/>
        <end position="169"/>
    </location>
</feature>
<keyword evidence="7 11" id="KW-0256">Endoplasmic reticulum</keyword>
<evidence type="ECO:0000256" key="3">
    <source>
        <dbReference type="ARBA" id="ARBA00008715"/>
    </source>
</evidence>
<comment type="catalytic activity">
    <reaction evidence="10">
        <text>an alpha-D-Glc-(1-&gt;3)-alpha-D-Man-(1-&gt;2)-alpha-D-Man-(1-&gt;2)-alpha-D-Man-(1-&gt;3)-[alpha-D-Man-(1-&gt;2)-alpha-D-Man-(1-&gt;3)-[alpha-D-Man-(1-&gt;2)-alpha-D-Man-(1-&gt;6)]-alpha-D-Man-(1-&gt;6)]-beta-D-Man-(1-&gt;4)-beta-D-GlcNAc-(1-&gt;4)-alpha-D-GlcNAc-diphospho-di-trans,poly-cis-dolichol + a di-trans,poly-cis-dolichyl beta-D-glucosyl phosphate = an alpha-D-Glc-(1-&gt;3)-alpha-D-Glc-(1-&gt;3)-alpha-D-Man-(1-&gt;2)-alpha-D-Man-(1-&gt;2)-alpha-D-Man-(1-&gt;3)-[alpha-D-Man-(1-&gt;2)-alpha-D-Man-(1-&gt;3)-[alpha-D-Man-(1-&gt;2)-alpha-D-Man-(1-&gt;6)]-alpha-D-Man-(1-&gt;6)]-beta-D-Man-(1-&gt;4)-beta-D-GlcNAc-(1-&gt;4)-alpha-D-GlcNAc-diphospho-di-trans,poly-cis-dolichol + a di-trans,poly-cis-dolichyl phosphate + H(+)</text>
        <dbReference type="Rhea" id="RHEA:31307"/>
        <dbReference type="Rhea" id="RHEA-COMP:19498"/>
        <dbReference type="Rhea" id="RHEA-COMP:19502"/>
        <dbReference type="Rhea" id="RHEA-COMP:19521"/>
        <dbReference type="Rhea" id="RHEA-COMP:19522"/>
        <dbReference type="ChEBI" id="CHEBI:15378"/>
        <dbReference type="ChEBI" id="CHEBI:57525"/>
        <dbReference type="ChEBI" id="CHEBI:57683"/>
        <dbReference type="ChEBI" id="CHEBI:132521"/>
        <dbReference type="ChEBI" id="CHEBI:132522"/>
        <dbReference type="EC" id="2.4.1.265"/>
    </reaction>
    <physiologicalReaction direction="left-to-right" evidence="10">
        <dbReference type="Rhea" id="RHEA:31308"/>
    </physiologicalReaction>
</comment>
<gene>
    <name evidence="12" type="ORF">BB560_000883</name>
</gene>
<dbReference type="Proteomes" id="UP000245609">
    <property type="component" value="Unassembled WGS sequence"/>
</dbReference>
<dbReference type="PANTHER" id="PTHR12413:SF2">
    <property type="entry name" value="DOLICHYL PYROPHOSPHATE GLC1MAN9GLCNAC2 ALPHA-1,3-GLUCOSYLTRANSFERASE-RELATED"/>
    <property type="match status" value="1"/>
</dbReference>
<dbReference type="UniPathway" id="UPA00378"/>
<dbReference type="InterPro" id="IPR004856">
    <property type="entry name" value="Glyco_trans_ALG6/ALG8"/>
</dbReference>
<dbReference type="EMBL" id="MBFS01000101">
    <property type="protein sequence ID" value="PVV04615.1"/>
    <property type="molecule type" value="Genomic_DNA"/>
</dbReference>
<organism evidence="12 13">
    <name type="scientific">Smittium megazygosporum</name>
    <dbReference type="NCBI Taxonomy" id="133381"/>
    <lineage>
        <taxon>Eukaryota</taxon>
        <taxon>Fungi</taxon>
        <taxon>Fungi incertae sedis</taxon>
        <taxon>Zoopagomycota</taxon>
        <taxon>Kickxellomycotina</taxon>
        <taxon>Harpellomycetes</taxon>
        <taxon>Harpellales</taxon>
        <taxon>Legeriomycetaceae</taxon>
        <taxon>Smittium</taxon>
    </lineage>
</organism>
<dbReference type="STRING" id="133381.A0A2T9ZJ42"/>
<keyword evidence="4 11" id="KW-0328">Glycosyltransferase</keyword>
<evidence type="ECO:0000256" key="10">
    <source>
        <dbReference type="ARBA" id="ARBA00047346"/>
    </source>
</evidence>